<keyword evidence="1" id="KW-0540">Nuclease</keyword>
<dbReference type="GO" id="GO:0004519">
    <property type="term" value="F:endonuclease activity"/>
    <property type="evidence" value="ECO:0007669"/>
    <property type="project" value="UniProtKB-KW"/>
</dbReference>
<accession>A0A3G5FH82</accession>
<dbReference type="EMBL" id="CP027768">
    <property type="protein sequence ID" value="AYW49696.1"/>
    <property type="molecule type" value="Genomic_DNA"/>
</dbReference>
<keyword evidence="1" id="KW-0255">Endonuclease</keyword>
<reference evidence="1 2" key="1">
    <citation type="journal article" date="2012" name="Int. J. Syst. Evol. Microbiol.">
        <title>Characterization of Tetragenococcus strains from sugar thick juice reveals a novel species, Tetragenococcus osmophilus sp. nov., and divides Tetragenococcus halophilus into two subspecies, T. halophilus subsp. halophilus subsp. nov. and T. halophilus subsp. flandriensis subsp. nov.</title>
        <authorList>
            <person name="Juste A."/>
            <person name="Van Trappen S."/>
            <person name="Verreth C."/>
            <person name="Cleenwerck I."/>
            <person name="De Vos P."/>
            <person name="Lievens B."/>
            <person name="Willems K.A."/>
        </authorList>
    </citation>
    <scope>NUCLEOTIDE SEQUENCE [LARGE SCALE GENOMIC DNA]</scope>
    <source>
        <strain evidence="1 2">LMG 26042</strain>
    </source>
</reference>
<evidence type="ECO:0000313" key="2">
    <source>
        <dbReference type="Proteomes" id="UP000280475"/>
    </source>
</evidence>
<dbReference type="Proteomes" id="UP000280475">
    <property type="component" value="Chromosome"/>
</dbReference>
<gene>
    <name evidence="1" type="ORF">C7H83_03955</name>
</gene>
<dbReference type="Gene3D" id="3.40.91.50">
    <property type="match status" value="1"/>
</dbReference>
<dbReference type="RefSeq" id="WP_103097479.1">
    <property type="nucleotide sequence ID" value="NZ_CP027768.1"/>
</dbReference>
<dbReference type="InterPro" id="IPR018573">
    <property type="entry name" value="Restrct_endonuc_II_AlwI"/>
</dbReference>
<evidence type="ECO:0000313" key="1">
    <source>
        <dbReference type="EMBL" id="AYW49696.1"/>
    </source>
</evidence>
<dbReference type="AlphaFoldDB" id="A0A3G5FH82"/>
<proteinExistence type="predicted"/>
<protein>
    <submittedName>
        <fullName evidence="1">AlwI family type II restriction endonuclease</fullName>
    </submittedName>
</protein>
<sequence length="648" mass="75730">MKLQRNAETFNLGDTSFRRKTLIDDYKTLLPFLRQINEQYEEWNNQAQADFYKNVLENTDLFDRNDREDFAKRGRTLTSPLQKIGLTNENRKLSEIANHWIDANLQPADNVERILGLDLNNLLFLRQLLKLRVYDSNAVDYFYPFRVALQLLIKYQNIPQQDFLTLIHLIKPTFGEDKIKQIIANYQKVADNQELFSEFLANDLSERASESPAKALFSTETLDREQFDNMFVNRKSSDTQDTYYAFVVTLIKFKQHQSEEDLKKLLQLSSDGKIKKAFGFGKKLFNEADNVGEFYEKNKDNILLTGDNPPIYNQFVLSKTDDIVKEYRDMTKRTFNLTGLINFNNGLVNIINQEVMTIIFDKLQLAGQEEYDHYEQNLTFRFYQDLTISEILGLDQKDILIKLKDLLGVEETTQIEDKLNEQKETKFRDFIAREFPKEEILEILPMFSIRKDDEIKEKVSETATVPTIFEYMVAISWFYISNKDFFITNSINLTLDGDMRPLSHAAGGAGDIVIDYQDMTLMLEVTLMNKQAQKRGEWEPVLRHSANLTIEKSPKNVTTLFIADTLDENTINIWRAVASVPLKSSNQDAYAEQVRIFPLTNKELIRMLEKGINEQQLLDKIENFYAPMYNDNFDKNWREKILSEILND</sequence>
<dbReference type="Pfam" id="PF09491">
    <property type="entry name" value="RE_AlwI"/>
    <property type="match status" value="1"/>
</dbReference>
<name>A0A3G5FH82_TETHA</name>
<keyword evidence="1" id="KW-0378">Hydrolase</keyword>
<organism evidence="1 2">
    <name type="scientific">Tetragenococcus halophilus</name>
    <name type="common">Pediococcus halophilus</name>
    <dbReference type="NCBI Taxonomy" id="51669"/>
    <lineage>
        <taxon>Bacteria</taxon>
        <taxon>Bacillati</taxon>
        <taxon>Bacillota</taxon>
        <taxon>Bacilli</taxon>
        <taxon>Lactobacillales</taxon>
        <taxon>Enterococcaceae</taxon>
        <taxon>Tetragenococcus</taxon>
    </lineage>
</organism>
<dbReference type="REBASE" id="279552">
    <property type="entry name" value="Tha26042ORF3960P"/>
</dbReference>